<protein>
    <submittedName>
        <fullName evidence="1">Uncharacterized protein</fullName>
    </submittedName>
</protein>
<name>A0A0A8ZMN3_ARUDO</name>
<reference evidence="1" key="2">
    <citation type="journal article" date="2015" name="Data Brief">
        <title>Shoot transcriptome of the giant reed, Arundo donax.</title>
        <authorList>
            <person name="Barrero R.A."/>
            <person name="Guerrero F.D."/>
            <person name="Moolhuijzen P."/>
            <person name="Goolsby J.A."/>
            <person name="Tidwell J."/>
            <person name="Bellgard S.E."/>
            <person name="Bellgard M.I."/>
        </authorList>
    </citation>
    <scope>NUCLEOTIDE SEQUENCE</scope>
    <source>
        <tissue evidence="1">Shoot tissue taken approximately 20 cm above the soil surface</tissue>
    </source>
</reference>
<evidence type="ECO:0000313" key="1">
    <source>
        <dbReference type="EMBL" id="JAD38015.1"/>
    </source>
</evidence>
<organism evidence="1">
    <name type="scientific">Arundo donax</name>
    <name type="common">Giant reed</name>
    <name type="synonym">Donax arundinaceus</name>
    <dbReference type="NCBI Taxonomy" id="35708"/>
    <lineage>
        <taxon>Eukaryota</taxon>
        <taxon>Viridiplantae</taxon>
        <taxon>Streptophyta</taxon>
        <taxon>Embryophyta</taxon>
        <taxon>Tracheophyta</taxon>
        <taxon>Spermatophyta</taxon>
        <taxon>Magnoliopsida</taxon>
        <taxon>Liliopsida</taxon>
        <taxon>Poales</taxon>
        <taxon>Poaceae</taxon>
        <taxon>PACMAD clade</taxon>
        <taxon>Arundinoideae</taxon>
        <taxon>Arundineae</taxon>
        <taxon>Arundo</taxon>
    </lineage>
</organism>
<accession>A0A0A8ZMN3</accession>
<reference evidence="1" key="1">
    <citation type="submission" date="2014-09" db="EMBL/GenBank/DDBJ databases">
        <authorList>
            <person name="Magalhaes I.L.F."/>
            <person name="Oliveira U."/>
            <person name="Santos F.R."/>
            <person name="Vidigal T.H.D.A."/>
            <person name="Brescovit A.D."/>
            <person name="Santos A.J."/>
        </authorList>
    </citation>
    <scope>NUCLEOTIDE SEQUENCE</scope>
    <source>
        <tissue evidence="1">Shoot tissue taken approximately 20 cm above the soil surface</tissue>
    </source>
</reference>
<sequence>MVLWSPNGPQIDICISSLAIISSFCIDEGLTNSVKKPRH</sequence>
<dbReference type="EMBL" id="GBRH01259880">
    <property type="protein sequence ID" value="JAD38015.1"/>
    <property type="molecule type" value="Transcribed_RNA"/>
</dbReference>
<proteinExistence type="predicted"/>
<dbReference type="AlphaFoldDB" id="A0A0A8ZMN3"/>